<name>A0A2I3EHD6_9MYCO</name>
<evidence type="ECO:0000259" key="3">
    <source>
        <dbReference type="SMART" id="SM00822"/>
    </source>
</evidence>
<dbReference type="FunFam" id="3.40.50.720:FF:000084">
    <property type="entry name" value="Short-chain dehydrogenase reductase"/>
    <property type="match status" value="1"/>
</dbReference>
<dbReference type="AlphaFoldDB" id="A0A2I3EHD6"/>
<proteinExistence type="inferred from homology"/>
<dbReference type="SMART" id="SM00822">
    <property type="entry name" value="PKS_KR"/>
    <property type="match status" value="1"/>
</dbReference>
<evidence type="ECO:0000256" key="1">
    <source>
        <dbReference type="ARBA" id="ARBA00006484"/>
    </source>
</evidence>
<dbReference type="PROSITE" id="PS00061">
    <property type="entry name" value="ADH_SHORT"/>
    <property type="match status" value="1"/>
</dbReference>
<comment type="similarity">
    <text evidence="1">Belongs to the short-chain dehydrogenases/reductases (SDR) family.</text>
</comment>
<organism evidence="4 5">
    <name type="scientific">Mycobacterium heckeshornense</name>
    <dbReference type="NCBI Taxonomy" id="110505"/>
    <lineage>
        <taxon>Bacteria</taxon>
        <taxon>Bacillati</taxon>
        <taxon>Actinomycetota</taxon>
        <taxon>Actinomycetes</taxon>
        <taxon>Mycobacteriales</taxon>
        <taxon>Mycobacteriaceae</taxon>
        <taxon>Mycobacterium</taxon>
    </lineage>
</organism>
<dbReference type="CDD" id="cd05233">
    <property type="entry name" value="SDR_c"/>
    <property type="match status" value="1"/>
</dbReference>
<keyword evidence="5" id="KW-1185">Reference proteome</keyword>
<dbReference type="STRING" id="110505.ACT16_23595"/>
<accession>A0A2I3EHD6</accession>
<dbReference type="EMBL" id="AP024237">
    <property type="protein sequence ID" value="BCO36394.1"/>
    <property type="molecule type" value="Genomic_DNA"/>
</dbReference>
<sequence>MLLEGKRIIVTGGITGIGKATVLAMAREGAQVVSMSRAEPTAERVAAVVDAANELGKRPVTHVQCDVTKRNVVNAAFGQAISLMGGLDALVNSAGLEHQGPAEDLTEELLYEQFAVHVMGTAFTNGAAFRHFKDNGGGAIVNYASYAGVCGMPGMANYSAAKGGVVAFSRTVAKDWAPYRVRVNVVCPGVMTELAQKWYDEMDAERRAQIDAWQAATIPLGGKLGEVDDAANLNVFLTSDMSKFIHGQTIGVDGGMMMSR</sequence>
<dbReference type="InterPro" id="IPR002347">
    <property type="entry name" value="SDR_fam"/>
</dbReference>
<dbReference type="GO" id="GO:0016616">
    <property type="term" value="F:oxidoreductase activity, acting on the CH-OH group of donors, NAD or NADP as acceptor"/>
    <property type="evidence" value="ECO:0007669"/>
    <property type="project" value="TreeGrafter"/>
</dbReference>
<dbReference type="Proteomes" id="UP000595446">
    <property type="component" value="Chromosome"/>
</dbReference>
<dbReference type="Pfam" id="PF13561">
    <property type="entry name" value="adh_short_C2"/>
    <property type="match status" value="1"/>
</dbReference>
<protein>
    <submittedName>
        <fullName evidence="4">Short-chain dehydrogenase</fullName>
    </submittedName>
</protein>
<dbReference type="GO" id="GO:0030497">
    <property type="term" value="P:fatty acid elongation"/>
    <property type="evidence" value="ECO:0007669"/>
    <property type="project" value="TreeGrafter"/>
</dbReference>
<gene>
    <name evidence="4" type="ORF">MHEC_28270</name>
</gene>
<dbReference type="PANTHER" id="PTHR42760:SF40">
    <property type="entry name" value="3-OXOACYL-[ACYL-CARRIER-PROTEIN] REDUCTASE, CHLOROPLASTIC"/>
    <property type="match status" value="1"/>
</dbReference>
<dbReference type="InterPro" id="IPR036291">
    <property type="entry name" value="NAD(P)-bd_dom_sf"/>
</dbReference>
<dbReference type="PANTHER" id="PTHR42760">
    <property type="entry name" value="SHORT-CHAIN DEHYDROGENASES/REDUCTASES FAMILY MEMBER"/>
    <property type="match status" value="1"/>
</dbReference>
<dbReference type="PRINTS" id="PR00081">
    <property type="entry name" value="GDHRDH"/>
</dbReference>
<feature type="domain" description="Ketoreductase" evidence="3">
    <location>
        <begin position="6"/>
        <end position="194"/>
    </location>
</feature>
<dbReference type="RefSeq" id="WP_048893871.1">
    <property type="nucleotide sequence ID" value="NZ_AP024237.1"/>
</dbReference>
<evidence type="ECO:0000313" key="5">
    <source>
        <dbReference type="Proteomes" id="UP000595446"/>
    </source>
</evidence>
<dbReference type="InterPro" id="IPR020904">
    <property type="entry name" value="Sc_DH/Rdtase_CS"/>
</dbReference>
<dbReference type="SUPFAM" id="SSF51735">
    <property type="entry name" value="NAD(P)-binding Rossmann-fold domains"/>
    <property type="match status" value="1"/>
</dbReference>
<dbReference type="Gene3D" id="3.40.50.720">
    <property type="entry name" value="NAD(P)-binding Rossmann-like Domain"/>
    <property type="match status" value="1"/>
</dbReference>
<evidence type="ECO:0000256" key="2">
    <source>
        <dbReference type="ARBA" id="ARBA00023002"/>
    </source>
</evidence>
<dbReference type="OrthoDB" id="286404at2"/>
<reference evidence="4 5" key="1">
    <citation type="submission" date="2020-12" db="EMBL/GenBank/DDBJ databases">
        <title>Complete genome sequence of Mycobacterium heckeshornense JCM 15655T, closely related to a pathogenic non-tuberculous mycobacterial species Mycobacterium xenopi.</title>
        <authorList>
            <person name="Yoshida M."/>
            <person name="Fukano H."/>
            <person name="Asakura T."/>
            <person name="Suzuki M."/>
            <person name="Hoshino Y."/>
        </authorList>
    </citation>
    <scope>NUCLEOTIDE SEQUENCE [LARGE SCALE GENOMIC DNA]</scope>
    <source>
        <strain evidence="4 5">JCM 15655</strain>
    </source>
</reference>
<dbReference type="PRINTS" id="PR00080">
    <property type="entry name" value="SDRFAMILY"/>
</dbReference>
<dbReference type="InterPro" id="IPR057326">
    <property type="entry name" value="KR_dom"/>
</dbReference>
<evidence type="ECO:0000313" key="4">
    <source>
        <dbReference type="EMBL" id="BCO36394.1"/>
    </source>
</evidence>
<keyword evidence="2" id="KW-0560">Oxidoreductase</keyword>